<evidence type="ECO:0008006" key="4">
    <source>
        <dbReference type="Google" id="ProtNLM"/>
    </source>
</evidence>
<comment type="caution">
    <text evidence="2">The sequence shown here is derived from an EMBL/GenBank/DDBJ whole genome shotgun (WGS) entry which is preliminary data.</text>
</comment>
<accession>A0A5C4JEM8</accession>
<keyword evidence="3" id="KW-1185">Reference proteome</keyword>
<dbReference type="Gene3D" id="3.30.70.1230">
    <property type="entry name" value="Nucleotide cyclase"/>
    <property type="match status" value="1"/>
</dbReference>
<reference evidence="2 3" key="1">
    <citation type="submission" date="2019-05" db="EMBL/GenBank/DDBJ databases">
        <title>Draft genome sequence of Actinomadura sp. 14C53.</title>
        <authorList>
            <person name="Saricaoglu S."/>
            <person name="Isik K."/>
        </authorList>
    </citation>
    <scope>NUCLEOTIDE SEQUENCE [LARGE SCALE GENOMIC DNA]</scope>
    <source>
        <strain evidence="2 3">14C53</strain>
    </source>
</reference>
<protein>
    <recommendedName>
        <fullName evidence="4">Guanylate cyclase domain-containing protein</fullName>
    </recommendedName>
</protein>
<dbReference type="InterPro" id="IPR029787">
    <property type="entry name" value="Nucleotide_cyclase"/>
</dbReference>
<organism evidence="2 3">
    <name type="scientific">Actinomadura soli</name>
    <dbReference type="NCBI Taxonomy" id="2508997"/>
    <lineage>
        <taxon>Bacteria</taxon>
        <taxon>Bacillati</taxon>
        <taxon>Actinomycetota</taxon>
        <taxon>Actinomycetes</taxon>
        <taxon>Streptosporangiales</taxon>
        <taxon>Thermomonosporaceae</taxon>
        <taxon>Actinomadura</taxon>
    </lineage>
</organism>
<dbReference type="RefSeq" id="WP_138645111.1">
    <property type="nucleotide sequence ID" value="NZ_VCKW01000045.1"/>
</dbReference>
<dbReference type="OrthoDB" id="3482507at2"/>
<dbReference type="AlphaFoldDB" id="A0A5C4JEM8"/>
<evidence type="ECO:0000313" key="2">
    <source>
        <dbReference type="EMBL" id="TMR02992.1"/>
    </source>
</evidence>
<feature type="region of interest" description="Disordered" evidence="1">
    <location>
        <begin position="1"/>
        <end position="30"/>
    </location>
</feature>
<dbReference type="EMBL" id="VCKW01000045">
    <property type="protein sequence ID" value="TMR02992.1"/>
    <property type="molecule type" value="Genomic_DNA"/>
</dbReference>
<sequence>MTMLRDAAPPLPLPMRPPGDHGRPGEPRWSSTDTTVLAMSLFTTWAARTGRVLRNAPISELTPAELIEFWADDQLEDMRPGPFSAFRARTTLIAVDVVGFGRRCRDTASQRRVRREMYERLGEAFAVAGLPWRDWPREDRGDGALIVAPAGVDPVHCLDRLAHHLAVILRRHNRFAGDAALLRLRMAVHHGYVERDAYGVFSPATMHLFRLLEARSFKDALQAAGTDLGVITSDTLYTEAVLRGGGPATLSGYRPLQVSCKEVRRAKSWLWLPSGLVTGLEDR</sequence>
<name>A0A5C4JEM8_9ACTN</name>
<dbReference type="Proteomes" id="UP000309174">
    <property type="component" value="Unassembled WGS sequence"/>
</dbReference>
<evidence type="ECO:0000256" key="1">
    <source>
        <dbReference type="SAM" id="MobiDB-lite"/>
    </source>
</evidence>
<evidence type="ECO:0000313" key="3">
    <source>
        <dbReference type="Proteomes" id="UP000309174"/>
    </source>
</evidence>
<proteinExistence type="predicted"/>
<gene>
    <name evidence="2" type="ORF">ETD83_11700</name>
</gene>